<reference evidence="1" key="1">
    <citation type="submission" date="2018-02" db="EMBL/GenBank/DDBJ databases">
        <title>Rhizophora mucronata_Transcriptome.</title>
        <authorList>
            <person name="Meera S.P."/>
            <person name="Sreeshan A."/>
            <person name="Augustine A."/>
        </authorList>
    </citation>
    <scope>NUCLEOTIDE SEQUENCE</scope>
    <source>
        <tissue evidence="1">Leaf</tissue>
    </source>
</reference>
<proteinExistence type="predicted"/>
<dbReference type="AlphaFoldDB" id="A0A2P2Q1R4"/>
<accession>A0A2P2Q1R4</accession>
<evidence type="ECO:0000313" key="1">
    <source>
        <dbReference type="EMBL" id="MBX60934.1"/>
    </source>
</evidence>
<sequence>MLPATPTKDTNLCACAPRHIP</sequence>
<protein>
    <submittedName>
        <fullName evidence="1">Uncharacterized protein</fullName>
    </submittedName>
</protein>
<organism evidence="1">
    <name type="scientific">Rhizophora mucronata</name>
    <name type="common">Asiatic mangrove</name>
    <dbReference type="NCBI Taxonomy" id="61149"/>
    <lineage>
        <taxon>Eukaryota</taxon>
        <taxon>Viridiplantae</taxon>
        <taxon>Streptophyta</taxon>
        <taxon>Embryophyta</taxon>
        <taxon>Tracheophyta</taxon>
        <taxon>Spermatophyta</taxon>
        <taxon>Magnoliopsida</taxon>
        <taxon>eudicotyledons</taxon>
        <taxon>Gunneridae</taxon>
        <taxon>Pentapetalae</taxon>
        <taxon>rosids</taxon>
        <taxon>fabids</taxon>
        <taxon>Malpighiales</taxon>
        <taxon>Rhizophoraceae</taxon>
        <taxon>Rhizophora</taxon>
    </lineage>
</organism>
<name>A0A2P2Q1R4_RHIMU</name>
<dbReference type="EMBL" id="GGEC01080450">
    <property type="protein sequence ID" value="MBX60934.1"/>
    <property type="molecule type" value="Transcribed_RNA"/>
</dbReference>